<evidence type="ECO:0000313" key="20">
    <source>
        <dbReference type="Proteomes" id="UP000075714"/>
    </source>
</evidence>
<dbReference type="SUPFAM" id="SSF144232">
    <property type="entry name" value="HIT/MYND zinc finger-like"/>
    <property type="match status" value="1"/>
</dbReference>
<dbReference type="GO" id="GO:0010276">
    <property type="term" value="F:phytol kinase activity"/>
    <property type="evidence" value="ECO:0007669"/>
    <property type="project" value="UniProtKB-EC"/>
</dbReference>
<evidence type="ECO:0000256" key="7">
    <source>
        <dbReference type="ARBA" id="ARBA00022723"/>
    </source>
</evidence>
<keyword evidence="9" id="KW-0418">Kinase</keyword>
<dbReference type="Gene3D" id="6.10.140.2220">
    <property type="match status" value="1"/>
</dbReference>
<organism evidence="19 20">
    <name type="scientific">Gonium pectorale</name>
    <name type="common">Green alga</name>
    <dbReference type="NCBI Taxonomy" id="33097"/>
    <lineage>
        <taxon>Eukaryota</taxon>
        <taxon>Viridiplantae</taxon>
        <taxon>Chlorophyta</taxon>
        <taxon>core chlorophytes</taxon>
        <taxon>Chlorophyceae</taxon>
        <taxon>CS clade</taxon>
        <taxon>Chlamydomonadales</taxon>
        <taxon>Volvocaceae</taxon>
        <taxon>Gonium</taxon>
    </lineage>
</organism>
<sequence length="572" mass="59763">MHAEEQDVSASHGSRQLEARLRAVASGRCAQHAALCFGLAALCDADGGPAYGLPPEVLSELPEAEGAVVEATGWWRLVAAVATHVVPLAFITGEPPDEGVAIDLASFGELLAISGGGSPIHDDVFSPAAEPPPALAAALDGGLLRCLELLMRRSGRAPDGPEAAVVRVLLRHSGGIDCFAFYLGPLLAYGEPRQAAALVTTTLKLLRTVDPQATVTGWAPWDSSYQSFMLAGEAVLHVAFCWRYGFEAGDMARGAALGAGPAPASQQLVRLLSYAAWELLPEMSRALMASQPFAPAPPLLTTLRWLSVLAARCACQPCMPSGTTPASGDHGGTDGGQAAEGDNGCWWDLLLEMGTVELLDAALKMVPRLFDLDNLEFVQYFLCRVVEACCSVAAVCTRPALTPEHAAVARSEDADVAVAAAITPGPVAEPFRHAVTAAPPGASTRPQLPWRPELLREAAAQLQSLEEPAVAQDAEGLAAYLERGGGGTYEAPPCGLLPLALALLPPVEARRVLPGRCANPACANLEGDSEVDLTLKACAGCSAVGYCCRPCKTAHWRAGHKEECGRVQGDTL</sequence>
<evidence type="ECO:0000256" key="10">
    <source>
        <dbReference type="ARBA" id="ARBA00022833"/>
    </source>
</evidence>
<comment type="similarity">
    <text evidence="2">Belongs to the polyprenol kinase family.</text>
</comment>
<dbReference type="AlphaFoldDB" id="A0A150GJR7"/>
<evidence type="ECO:0000256" key="8">
    <source>
        <dbReference type="ARBA" id="ARBA00022771"/>
    </source>
</evidence>
<reference evidence="20" key="1">
    <citation type="journal article" date="2016" name="Nat. Commun.">
        <title>The Gonium pectorale genome demonstrates co-option of cell cycle regulation during the evolution of multicellularity.</title>
        <authorList>
            <person name="Hanschen E.R."/>
            <person name="Marriage T.N."/>
            <person name="Ferris P.J."/>
            <person name="Hamaji T."/>
            <person name="Toyoda A."/>
            <person name="Fujiyama A."/>
            <person name="Neme R."/>
            <person name="Noguchi H."/>
            <person name="Minakuchi Y."/>
            <person name="Suzuki M."/>
            <person name="Kawai-Toyooka H."/>
            <person name="Smith D.R."/>
            <person name="Sparks H."/>
            <person name="Anderson J."/>
            <person name="Bakaric R."/>
            <person name="Luria V."/>
            <person name="Karger A."/>
            <person name="Kirschner M.W."/>
            <person name="Durand P.M."/>
            <person name="Michod R.E."/>
            <person name="Nozaki H."/>
            <person name="Olson B.J."/>
        </authorList>
    </citation>
    <scope>NUCLEOTIDE SEQUENCE [LARGE SCALE GENOMIC DNA]</scope>
    <source>
        <strain evidence="20">NIES-2863</strain>
    </source>
</reference>
<keyword evidence="10" id="KW-0862">Zinc</keyword>
<gene>
    <name evidence="19" type="ORF">GPECTOR_18g32</name>
</gene>
<keyword evidence="3" id="KW-0150">Chloroplast</keyword>
<dbReference type="Proteomes" id="UP000075714">
    <property type="component" value="Unassembled WGS sequence"/>
</dbReference>
<feature type="domain" description="MYND-type" evidence="18">
    <location>
        <begin position="519"/>
        <end position="564"/>
    </location>
</feature>
<evidence type="ECO:0000256" key="11">
    <source>
        <dbReference type="ARBA" id="ARBA00022946"/>
    </source>
</evidence>
<dbReference type="InterPro" id="IPR002893">
    <property type="entry name" value="Znf_MYND"/>
</dbReference>
<protein>
    <recommendedName>
        <fullName evidence="15">phytol kinase</fullName>
        <ecNumber evidence="15">2.7.1.182</ecNumber>
    </recommendedName>
</protein>
<dbReference type="InterPro" id="IPR039606">
    <property type="entry name" value="Phytol/farnesol_kinase"/>
</dbReference>
<dbReference type="PANTHER" id="PTHR32523">
    <property type="entry name" value="PHYTOL KINASE 1, CHLOROPLASTIC"/>
    <property type="match status" value="1"/>
</dbReference>
<evidence type="ECO:0000256" key="6">
    <source>
        <dbReference type="ARBA" id="ARBA00022692"/>
    </source>
</evidence>
<keyword evidence="6" id="KW-0812">Transmembrane</keyword>
<dbReference type="EMBL" id="LSYV01000019">
    <property type="protein sequence ID" value="KXZ50052.1"/>
    <property type="molecule type" value="Genomic_DNA"/>
</dbReference>
<keyword evidence="7" id="KW-0479">Metal-binding</keyword>
<keyword evidence="13" id="KW-0472">Membrane</keyword>
<evidence type="ECO:0000256" key="16">
    <source>
        <dbReference type="ARBA" id="ARBA00048889"/>
    </source>
</evidence>
<evidence type="ECO:0000256" key="4">
    <source>
        <dbReference type="ARBA" id="ARBA00022640"/>
    </source>
</evidence>
<keyword evidence="8 17" id="KW-0863">Zinc-finger</keyword>
<keyword evidence="20" id="KW-1185">Reference proteome</keyword>
<dbReference type="EC" id="2.7.1.182" evidence="15"/>
<dbReference type="PROSITE" id="PS50865">
    <property type="entry name" value="ZF_MYND_2"/>
    <property type="match status" value="1"/>
</dbReference>
<evidence type="ECO:0000259" key="18">
    <source>
        <dbReference type="PROSITE" id="PS50865"/>
    </source>
</evidence>
<evidence type="ECO:0000256" key="9">
    <source>
        <dbReference type="ARBA" id="ARBA00022777"/>
    </source>
</evidence>
<keyword evidence="5" id="KW-0808">Transferase</keyword>
<dbReference type="GO" id="GO:0016020">
    <property type="term" value="C:membrane"/>
    <property type="evidence" value="ECO:0007669"/>
    <property type="project" value="UniProtKB-SubCell"/>
</dbReference>
<evidence type="ECO:0000256" key="2">
    <source>
        <dbReference type="ARBA" id="ARBA00010794"/>
    </source>
</evidence>
<name>A0A150GJR7_GONPE</name>
<evidence type="ECO:0000256" key="1">
    <source>
        <dbReference type="ARBA" id="ARBA00004508"/>
    </source>
</evidence>
<evidence type="ECO:0000256" key="17">
    <source>
        <dbReference type="PROSITE-ProRule" id="PRU00134"/>
    </source>
</evidence>
<comment type="catalytic activity">
    <reaction evidence="16">
        <text>phytol + CTP = phytyl phosphate + CDP + H(+)</text>
        <dbReference type="Rhea" id="RHEA:38055"/>
        <dbReference type="ChEBI" id="CHEBI:15378"/>
        <dbReference type="ChEBI" id="CHEBI:17327"/>
        <dbReference type="ChEBI" id="CHEBI:37563"/>
        <dbReference type="ChEBI" id="CHEBI:58069"/>
        <dbReference type="ChEBI" id="CHEBI:75483"/>
        <dbReference type="EC" id="2.7.1.182"/>
    </reaction>
</comment>
<dbReference type="PANTHER" id="PTHR32523:SF8">
    <property type="entry name" value="DOLICHOL KINASE"/>
    <property type="match status" value="1"/>
</dbReference>
<evidence type="ECO:0000256" key="12">
    <source>
        <dbReference type="ARBA" id="ARBA00022989"/>
    </source>
</evidence>
<keyword evidence="11" id="KW-0809">Transit peptide</keyword>
<dbReference type="GO" id="GO:0009507">
    <property type="term" value="C:chloroplast"/>
    <property type="evidence" value="ECO:0007669"/>
    <property type="project" value="UniProtKB-SubCell"/>
</dbReference>
<evidence type="ECO:0000256" key="3">
    <source>
        <dbReference type="ARBA" id="ARBA00022528"/>
    </source>
</evidence>
<dbReference type="GO" id="GO:0008270">
    <property type="term" value="F:zinc ion binding"/>
    <property type="evidence" value="ECO:0007669"/>
    <property type="project" value="UniProtKB-KW"/>
</dbReference>
<dbReference type="Pfam" id="PF01753">
    <property type="entry name" value="zf-MYND"/>
    <property type="match status" value="1"/>
</dbReference>
<keyword evidence="12" id="KW-1133">Transmembrane helix</keyword>
<proteinExistence type="inferred from homology"/>
<evidence type="ECO:0000256" key="15">
    <source>
        <dbReference type="ARBA" id="ARBA00039024"/>
    </source>
</evidence>
<dbReference type="OrthoDB" id="552473at2759"/>
<evidence type="ECO:0000313" key="19">
    <source>
        <dbReference type="EMBL" id="KXZ50052.1"/>
    </source>
</evidence>
<comment type="pathway">
    <text evidence="14">Cofactor biosynthesis; tocopherol biosynthesis.</text>
</comment>
<keyword evidence="4" id="KW-0934">Plastid</keyword>
<evidence type="ECO:0000256" key="13">
    <source>
        <dbReference type="ARBA" id="ARBA00023136"/>
    </source>
</evidence>
<evidence type="ECO:0000256" key="5">
    <source>
        <dbReference type="ARBA" id="ARBA00022679"/>
    </source>
</evidence>
<evidence type="ECO:0000256" key="14">
    <source>
        <dbReference type="ARBA" id="ARBA00024015"/>
    </source>
</evidence>
<comment type="caution">
    <text evidence="19">The sequence shown here is derived from an EMBL/GenBank/DDBJ whole genome shotgun (WGS) entry which is preliminary data.</text>
</comment>
<comment type="subcellular location">
    <subcellularLocation>
        <location evidence="1">Plastid</location>
        <location evidence="1">Chloroplast membrane</location>
        <topology evidence="1">Multi-pass membrane protein</topology>
    </subcellularLocation>
</comment>
<accession>A0A150GJR7</accession>